<evidence type="ECO:0000313" key="1">
    <source>
        <dbReference type="EMBL" id="KAK4784905.1"/>
    </source>
</evidence>
<keyword evidence="2" id="KW-1185">Reference proteome</keyword>
<organism evidence="1 2">
    <name type="scientific">Trapa natans</name>
    <name type="common">Water chestnut</name>
    <dbReference type="NCBI Taxonomy" id="22666"/>
    <lineage>
        <taxon>Eukaryota</taxon>
        <taxon>Viridiplantae</taxon>
        <taxon>Streptophyta</taxon>
        <taxon>Embryophyta</taxon>
        <taxon>Tracheophyta</taxon>
        <taxon>Spermatophyta</taxon>
        <taxon>Magnoliopsida</taxon>
        <taxon>eudicotyledons</taxon>
        <taxon>Gunneridae</taxon>
        <taxon>Pentapetalae</taxon>
        <taxon>rosids</taxon>
        <taxon>malvids</taxon>
        <taxon>Myrtales</taxon>
        <taxon>Lythraceae</taxon>
        <taxon>Trapa</taxon>
    </lineage>
</organism>
<dbReference type="AlphaFoldDB" id="A0AAN7LGE8"/>
<dbReference type="InterPro" id="IPR044287">
    <property type="entry name" value="SGS3"/>
</dbReference>
<dbReference type="GO" id="GO:0031047">
    <property type="term" value="P:regulatory ncRNA-mediated gene silencing"/>
    <property type="evidence" value="ECO:0007669"/>
    <property type="project" value="InterPro"/>
</dbReference>
<comment type="caution">
    <text evidence="1">The sequence shown here is derived from an EMBL/GenBank/DDBJ whole genome shotgun (WGS) entry which is preliminary data.</text>
</comment>
<gene>
    <name evidence="1" type="ORF">SAY86_001594</name>
</gene>
<dbReference type="GO" id="GO:0051607">
    <property type="term" value="P:defense response to virus"/>
    <property type="evidence" value="ECO:0007669"/>
    <property type="project" value="InterPro"/>
</dbReference>
<dbReference type="PANTHER" id="PTHR46602">
    <property type="entry name" value="PROTEIN SUPPRESSOR OF GENE SILENCING 3"/>
    <property type="match status" value="1"/>
</dbReference>
<accession>A0AAN7LGE8</accession>
<sequence>MRSYHEMVVKEVTEKNQQLNYYMNKAEKEKRHSKSLAESFNIVSAKLRKTMEESRIVRQRTQMQHEEHKEEMDYQEQFFKEKIKIIHDEMDKKEENLEKHQHQQEKREMVGQMNAYTSNAVRGTINEKHLAYFSRPTLWSCLIHWFT</sequence>
<evidence type="ECO:0000313" key="2">
    <source>
        <dbReference type="Proteomes" id="UP001346149"/>
    </source>
</evidence>
<proteinExistence type="predicted"/>
<dbReference type="EMBL" id="JAXQNO010000013">
    <property type="protein sequence ID" value="KAK4784905.1"/>
    <property type="molecule type" value="Genomic_DNA"/>
</dbReference>
<name>A0AAN7LGE8_TRANT</name>
<dbReference type="PANTHER" id="PTHR46602:SF1">
    <property type="entry name" value="PROTEIN SUPPRESSOR OF GENE SILENCING 3"/>
    <property type="match status" value="1"/>
</dbReference>
<protein>
    <submittedName>
        <fullName evidence="1">Uncharacterized protein</fullName>
    </submittedName>
</protein>
<reference evidence="1 2" key="1">
    <citation type="journal article" date="2023" name="Hortic Res">
        <title>Pangenome of water caltrop reveals structural variations and asymmetric subgenome divergence after allopolyploidization.</title>
        <authorList>
            <person name="Zhang X."/>
            <person name="Chen Y."/>
            <person name="Wang L."/>
            <person name="Yuan Y."/>
            <person name="Fang M."/>
            <person name="Shi L."/>
            <person name="Lu R."/>
            <person name="Comes H.P."/>
            <person name="Ma Y."/>
            <person name="Chen Y."/>
            <person name="Huang G."/>
            <person name="Zhou Y."/>
            <person name="Zheng Z."/>
            <person name="Qiu Y."/>
        </authorList>
    </citation>
    <scope>NUCLEOTIDE SEQUENCE [LARGE SCALE GENOMIC DNA]</scope>
    <source>
        <strain evidence="1">F231</strain>
    </source>
</reference>
<dbReference type="Proteomes" id="UP001346149">
    <property type="component" value="Unassembled WGS sequence"/>
</dbReference>